<protein>
    <submittedName>
        <fullName evidence="1">Uncharacterized protein</fullName>
    </submittedName>
</protein>
<sequence length="65" mass="7311">MSDPKSATAIFPLSQVVSNVVEIKIFQATELLVYEAAVAMLTVETTEAFRERLHIYHEISMAITR</sequence>
<dbReference type="EMBL" id="LN483124">
    <property type="protein sequence ID" value="CED82600.1"/>
    <property type="molecule type" value="Genomic_DNA"/>
</dbReference>
<name>A0A0F7SQ25_PHARH</name>
<dbReference type="AlphaFoldDB" id="A0A0F7SQ25"/>
<accession>A0A0F7SQ25</accession>
<reference evidence="1" key="1">
    <citation type="submission" date="2014-08" db="EMBL/GenBank/DDBJ databases">
        <authorList>
            <person name="Sharma Rahul"/>
            <person name="Thines Marco"/>
        </authorList>
    </citation>
    <scope>NUCLEOTIDE SEQUENCE</scope>
</reference>
<proteinExistence type="predicted"/>
<organism evidence="1">
    <name type="scientific">Phaffia rhodozyma</name>
    <name type="common">Yeast</name>
    <name type="synonym">Xanthophyllomyces dendrorhous</name>
    <dbReference type="NCBI Taxonomy" id="264483"/>
    <lineage>
        <taxon>Eukaryota</taxon>
        <taxon>Fungi</taxon>
        <taxon>Dikarya</taxon>
        <taxon>Basidiomycota</taxon>
        <taxon>Agaricomycotina</taxon>
        <taxon>Tremellomycetes</taxon>
        <taxon>Cystofilobasidiales</taxon>
        <taxon>Mrakiaceae</taxon>
        <taxon>Phaffia</taxon>
    </lineage>
</organism>
<evidence type="ECO:0000313" key="1">
    <source>
        <dbReference type="EMBL" id="CED82600.1"/>
    </source>
</evidence>